<feature type="non-terminal residue" evidence="1">
    <location>
        <position position="71"/>
    </location>
</feature>
<comment type="caution">
    <text evidence="1">The sequence shown here is derived from an EMBL/GenBank/DDBJ whole genome shotgun (WGS) entry which is preliminary data.</text>
</comment>
<dbReference type="EMBL" id="AUZY01003692">
    <property type="protein sequence ID" value="EQD67774.1"/>
    <property type="molecule type" value="Genomic_DNA"/>
</dbReference>
<sequence>MPTVLRFGRVRVMIYTNDHRPAHVHAWEGRKQAVFNLNCPGGPIALRENYGFSLRPVNRLAQSLEPHIASL</sequence>
<name>T1CK76_9ZZZZ</name>
<protein>
    <recommendedName>
        <fullName evidence="2">DUF4160 domain-containing protein</fullName>
    </recommendedName>
</protein>
<proteinExistence type="predicted"/>
<reference evidence="1" key="1">
    <citation type="submission" date="2013-08" db="EMBL/GenBank/DDBJ databases">
        <authorList>
            <person name="Mendez C."/>
            <person name="Richter M."/>
            <person name="Ferrer M."/>
            <person name="Sanchez J."/>
        </authorList>
    </citation>
    <scope>NUCLEOTIDE SEQUENCE</scope>
</reference>
<reference evidence="1" key="2">
    <citation type="journal article" date="2014" name="ISME J.">
        <title>Microbial stratification in low pH oxic and suboxic macroscopic growths along an acid mine drainage.</title>
        <authorList>
            <person name="Mendez-Garcia C."/>
            <person name="Mesa V."/>
            <person name="Sprenger R.R."/>
            <person name="Richter M."/>
            <person name="Diez M.S."/>
            <person name="Solano J."/>
            <person name="Bargiela R."/>
            <person name="Golyshina O.V."/>
            <person name="Manteca A."/>
            <person name="Ramos J.L."/>
            <person name="Gallego J.R."/>
            <person name="Llorente I."/>
            <person name="Martins Dos Santos V.A."/>
            <person name="Jensen O.N."/>
            <person name="Pelaez A.I."/>
            <person name="Sanchez J."/>
            <person name="Ferrer M."/>
        </authorList>
    </citation>
    <scope>NUCLEOTIDE SEQUENCE</scope>
</reference>
<evidence type="ECO:0000313" key="1">
    <source>
        <dbReference type="EMBL" id="EQD67774.1"/>
    </source>
</evidence>
<gene>
    <name evidence="1" type="ORF">B1B_05815</name>
</gene>
<accession>T1CK76</accession>
<organism evidence="1">
    <name type="scientific">mine drainage metagenome</name>
    <dbReference type="NCBI Taxonomy" id="410659"/>
    <lineage>
        <taxon>unclassified sequences</taxon>
        <taxon>metagenomes</taxon>
        <taxon>ecological metagenomes</taxon>
    </lineage>
</organism>
<dbReference type="Pfam" id="PF13711">
    <property type="entry name" value="DUF4160"/>
    <property type="match status" value="1"/>
</dbReference>
<dbReference type="InterPro" id="IPR025427">
    <property type="entry name" value="DUF4160"/>
</dbReference>
<dbReference type="AlphaFoldDB" id="T1CK76"/>
<evidence type="ECO:0008006" key="2">
    <source>
        <dbReference type="Google" id="ProtNLM"/>
    </source>
</evidence>